<dbReference type="OrthoDB" id="8191639at2759"/>
<keyword evidence="2" id="KW-1185">Reference proteome</keyword>
<comment type="caution">
    <text evidence="1">The sequence shown here is derived from an EMBL/GenBank/DDBJ whole genome shotgun (WGS) entry which is preliminary data.</text>
</comment>
<dbReference type="InterPro" id="IPR036397">
    <property type="entry name" value="RNaseH_sf"/>
</dbReference>
<protein>
    <submittedName>
        <fullName evidence="1">Uncharacterized protein</fullName>
    </submittedName>
</protein>
<dbReference type="Gene3D" id="3.30.420.10">
    <property type="entry name" value="Ribonuclease H-like superfamily/Ribonuclease H"/>
    <property type="match status" value="1"/>
</dbReference>
<proteinExistence type="predicted"/>
<evidence type="ECO:0000313" key="2">
    <source>
        <dbReference type="Proteomes" id="UP000717585"/>
    </source>
</evidence>
<reference evidence="1" key="1">
    <citation type="submission" date="2021-05" db="EMBL/GenBank/DDBJ databases">
        <title>A free-living protist that lacks canonical eukaryotic 1 DNA replication and segregation systems.</title>
        <authorList>
            <person name="Salas-Leiva D.E."/>
            <person name="Tromer E.C."/>
            <person name="Curtis B.A."/>
            <person name="Jerlstrom-Hultqvist J."/>
            <person name="Kolisko M."/>
            <person name="Yi Z."/>
            <person name="Salas-Leiva J.S."/>
            <person name="Gallot-Lavallee L."/>
            <person name="Kops G.J.P.L."/>
            <person name="Archibald J.M."/>
            <person name="Simpson A.G.B."/>
            <person name="Roger A.J."/>
        </authorList>
    </citation>
    <scope>NUCLEOTIDE SEQUENCE</scope>
    <source>
        <strain evidence="1">BICM</strain>
    </source>
</reference>
<dbReference type="Proteomes" id="UP000717585">
    <property type="component" value="Unassembled WGS sequence"/>
</dbReference>
<gene>
    <name evidence="1" type="ORF">J8273_2287</name>
</gene>
<evidence type="ECO:0000313" key="1">
    <source>
        <dbReference type="EMBL" id="KAG9395938.1"/>
    </source>
</evidence>
<dbReference type="SUPFAM" id="SSF53098">
    <property type="entry name" value="Ribonuclease H-like"/>
    <property type="match status" value="1"/>
</dbReference>
<name>A0A8J6AWI5_9EUKA</name>
<sequence>MVRYFCLDVESAATGRGHNDRAPCSASLVDFDGKTLFNTAIAIEGPVHSAMTPITGMTMEDIKQGMPFAAAKEKLSVMNDIEAMKLTKGVDYHSIDIAEEFKLRNPKYNNFDFFSLAKEVYAAYGVIMHAEGQKHDPDEDAKYSMRLYRDYIHNKSTSPKIIGFKSQMQRRNWKHSWPSAVTRPMRTIDGVCSLGQVQPR</sequence>
<dbReference type="AlphaFoldDB" id="A0A8J6AWI5"/>
<accession>A0A8J6AWI5</accession>
<dbReference type="EMBL" id="JAHDYR010000007">
    <property type="protein sequence ID" value="KAG9395938.1"/>
    <property type="molecule type" value="Genomic_DNA"/>
</dbReference>
<dbReference type="GO" id="GO:0003676">
    <property type="term" value="F:nucleic acid binding"/>
    <property type="evidence" value="ECO:0007669"/>
    <property type="project" value="InterPro"/>
</dbReference>
<dbReference type="InterPro" id="IPR012337">
    <property type="entry name" value="RNaseH-like_sf"/>
</dbReference>
<organism evidence="1 2">
    <name type="scientific">Carpediemonas membranifera</name>
    <dbReference type="NCBI Taxonomy" id="201153"/>
    <lineage>
        <taxon>Eukaryota</taxon>
        <taxon>Metamonada</taxon>
        <taxon>Carpediemonas-like organisms</taxon>
        <taxon>Carpediemonas</taxon>
    </lineage>
</organism>